<organism evidence="2 3">
    <name type="scientific">Triticum urartu</name>
    <name type="common">Red wild einkorn</name>
    <name type="synonym">Crithodium urartu</name>
    <dbReference type="NCBI Taxonomy" id="4572"/>
    <lineage>
        <taxon>Eukaryota</taxon>
        <taxon>Viridiplantae</taxon>
        <taxon>Streptophyta</taxon>
        <taxon>Embryophyta</taxon>
        <taxon>Tracheophyta</taxon>
        <taxon>Spermatophyta</taxon>
        <taxon>Magnoliopsida</taxon>
        <taxon>Liliopsida</taxon>
        <taxon>Poales</taxon>
        <taxon>Poaceae</taxon>
        <taxon>BOP clade</taxon>
        <taxon>Pooideae</taxon>
        <taxon>Triticodae</taxon>
        <taxon>Triticeae</taxon>
        <taxon>Triticinae</taxon>
        <taxon>Triticum</taxon>
    </lineage>
</organism>
<dbReference type="EnsemblPlants" id="TuG1812G0500003043.01.T01">
    <property type="protein sequence ID" value="TuG1812G0500003043.01.T01.cds379889"/>
    <property type="gene ID" value="TuG1812G0500003043.01"/>
</dbReference>
<dbReference type="AlphaFoldDB" id="A0A8R7QFY6"/>
<reference evidence="3" key="1">
    <citation type="journal article" date="2013" name="Nature">
        <title>Draft genome of the wheat A-genome progenitor Triticum urartu.</title>
        <authorList>
            <person name="Ling H.Q."/>
            <person name="Zhao S."/>
            <person name="Liu D."/>
            <person name="Wang J."/>
            <person name="Sun H."/>
            <person name="Zhang C."/>
            <person name="Fan H."/>
            <person name="Li D."/>
            <person name="Dong L."/>
            <person name="Tao Y."/>
            <person name="Gao C."/>
            <person name="Wu H."/>
            <person name="Li Y."/>
            <person name="Cui Y."/>
            <person name="Guo X."/>
            <person name="Zheng S."/>
            <person name="Wang B."/>
            <person name="Yu K."/>
            <person name="Liang Q."/>
            <person name="Yang W."/>
            <person name="Lou X."/>
            <person name="Chen J."/>
            <person name="Feng M."/>
            <person name="Jian J."/>
            <person name="Zhang X."/>
            <person name="Luo G."/>
            <person name="Jiang Y."/>
            <person name="Liu J."/>
            <person name="Wang Z."/>
            <person name="Sha Y."/>
            <person name="Zhang B."/>
            <person name="Wu H."/>
            <person name="Tang D."/>
            <person name="Shen Q."/>
            <person name="Xue P."/>
            <person name="Zou S."/>
            <person name="Wang X."/>
            <person name="Liu X."/>
            <person name="Wang F."/>
            <person name="Yang Y."/>
            <person name="An X."/>
            <person name="Dong Z."/>
            <person name="Zhang K."/>
            <person name="Zhang X."/>
            <person name="Luo M.C."/>
            <person name="Dvorak J."/>
            <person name="Tong Y."/>
            <person name="Wang J."/>
            <person name="Yang H."/>
            <person name="Li Z."/>
            <person name="Wang D."/>
            <person name="Zhang A."/>
            <person name="Wang J."/>
        </authorList>
    </citation>
    <scope>NUCLEOTIDE SEQUENCE</scope>
    <source>
        <strain evidence="3">cv. G1812</strain>
    </source>
</reference>
<keyword evidence="3" id="KW-1185">Reference proteome</keyword>
<reference evidence="2" key="3">
    <citation type="submission" date="2022-06" db="UniProtKB">
        <authorList>
            <consortium name="EnsemblPlants"/>
        </authorList>
    </citation>
    <scope>IDENTIFICATION</scope>
</reference>
<evidence type="ECO:0000256" key="1">
    <source>
        <dbReference type="SAM" id="SignalP"/>
    </source>
</evidence>
<dbReference type="Proteomes" id="UP000015106">
    <property type="component" value="Chromosome 5"/>
</dbReference>
<evidence type="ECO:0000313" key="2">
    <source>
        <dbReference type="EnsemblPlants" id="TuG1812G0500003043.01.T01.cds379889"/>
    </source>
</evidence>
<dbReference type="Gramene" id="TuG1812G0500003043.01.T01">
    <property type="protein sequence ID" value="TuG1812G0500003043.01.T01.cds379889"/>
    <property type="gene ID" value="TuG1812G0500003043.01"/>
</dbReference>
<proteinExistence type="predicted"/>
<sequence length="66" mass="7585">MKRTGDRTDRNAFVFLWLTALHCTCFRRSSIDQTCMQPFPFALPLTQPLLCSFVPLSPATFTMSRL</sequence>
<evidence type="ECO:0008006" key="4">
    <source>
        <dbReference type="Google" id="ProtNLM"/>
    </source>
</evidence>
<reference evidence="2" key="2">
    <citation type="submission" date="2018-03" db="EMBL/GenBank/DDBJ databases">
        <title>The Triticum urartu genome reveals the dynamic nature of wheat genome evolution.</title>
        <authorList>
            <person name="Ling H."/>
            <person name="Ma B."/>
            <person name="Shi X."/>
            <person name="Liu H."/>
            <person name="Dong L."/>
            <person name="Sun H."/>
            <person name="Cao Y."/>
            <person name="Gao Q."/>
            <person name="Zheng S."/>
            <person name="Li Y."/>
            <person name="Yu Y."/>
            <person name="Du H."/>
            <person name="Qi M."/>
            <person name="Li Y."/>
            <person name="Yu H."/>
            <person name="Cui Y."/>
            <person name="Wang N."/>
            <person name="Chen C."/>
            <person name="Wu H."/>
            <person name="Zhao Y."/>
            <person name="Zhang J."/>
            <person name="Li Y."/>
            <person name="Zhou W."/>
            <person name="Zhang B."/>
            <person name="Hu W."/>
            <person name="Eijk M."/>
            <person name="Tang J."/>
            <person name="Witsenboer H."/>
            <person name="Zhao S."/>
            <person name="Li Z."/>
            <person name="Zhang A."/>
            <person name="Wang D."/>
            <person name="Liang C."/>
        </authorList>
    </citation>
    <scope>NUCLEOTIDE SEQUENCE [LARGE SCALE GENOMIC DNA]</scope>
    <source>
        <strain evidence="2">cv. G1812</strain>
    </source>
</reference>
<accession>A0A8R7QFY6</accession>
<name>A0A8R7QFY6_TRIUA</name>
<evidence type="ECO:0000313" key="3">
    <source>
        <dbReference type="Proteomes" id="UP000015106"/>
    </source>
</evidence>
<feature type="chain" id="PRO_5035767562" description="Secreted protein" evidence="1">
    <location>
        <begin position="28"/>
        <end position="66"/>
    </location>
</feature>
<protein>
    <recommendedName>
        <fullName evidence="4">Secreted protein</fullName>
    </recommendedName>
</protein>
<keyword evidence="1" id="KW-0732">Signal</keyword>
<feature type="signal peptide" evidence="1">
    <location>
        <begin position="1"/>
        <end position="27"/>
    </location>
</feature>